<dbReference type="AlphaFoldDB" id="W6PUK5"/>
<reference evidence="1" key="1">
    <citation type="journal article" date="2014" name="Nat. Commun.">
        <title>Multiple recent horizontal transfers of a large genomic region in cheese making fungi.</title>
        <authorList>
            <person name="Cheeseman K."/>
            <person name="Ropars J."/>
            <person name="Renault P."/>
            <person name="Dupont J."/>
            <person name="Gouzy J."/>
            <person name="Branca A."/>
            <person name="Abraham A.L."/>
            <person name="Ceppi M."/>
            <person name="Conseiller E."/>
            <person name="Debuchy R."/>
            <person name="Malagnac F."/>
            <person name="Goarin A."/>
            <person name="Silar P."/>
            <person name="Lacoste S."/>
            <person name="Sallet E."/>
            <person name="Bensimon A."/>
            <person name="Giraud T."/>
            <person name="Brygoo Y."/>
        </authorList>
    </citation>
    <scope>NUCLEOTIDE SEQUENCE [LARGE SCALE GENOMIC DNA]</scope>
    <source>
        <strain evidence="1">FM164</strain>
    </source>
</reference>
<evidence type="ECO:0000313" key="2">
    <source>
        <dbReference type="Proteomes" id="UP000030686"/>
    </source>
</evidence>
<evidence type="ECO:0000313" key="1">
    <source>
        <dbReference type="EMBL" id="CDM27570.1"/>
    </source>
</evidence>
<dbReference type="EMBL" id="HG792015">
    <property type="protein sequence ID" value="CDM27570.1"/>
    <property type="molecule type" value="Genomic_DNA"/>
</dbReference>
<proteinExistence type="predicted"/>
<sequence length="73" mass="8771">MGHRYFDLDLKYIIYRLLPAFCRPIMITTGFNYSCDRIHRLFTHNQIVAECHKYCVRAILNSRIKALPQWDLP</sequence>
<dbReference type="OrthoDB" id="10452239at2759"/>
<keyword evidence="2" id="KW-1185">Reference proteome</keyword>
<protein>
    <submittedName>
        <fullName evidence="1">Genomic scaffold, ProqFM164S01</fullName>
    </submittedName>
</protein>
<organism evidence="1 2">
    <name type="scientific">Penicillium roqueforti (strain FM164)</name>
    <dbReference type="NCBI Taxonomy" id="1365484"/>
    <lineage>
        <taxon>Eukaryota</taxon>
        <taxon>Fungi</taxon>
        <taxon>Dikarya</taxon>
        <taxon>Ascomycota</taxon>
        <taxon>Pezizomycotina</taxon>
        <taxon>Eurotiomycetes</taxon>
        <taxon>Eurotiomycetidae</taxon>
        <taxon>Eurotiales</taxon>
        <taxon>Aspergillaceae</taxon>
        <taxon>Penicillium</taxon>
    </lineage>
</organism>
<gene>
    <name evidence="1" type="ORF">PROQFM164_S01g001381</name>
</gene>
<name>W6PUK5_PENRF</name>
<dbReference type="Proteomes" id="UP000030686">
    <property type="component" value="Unassembled WGS sequence"/>
</dbReference>
<accession>W6PUK5</accession>